<reference evidence="2" key="1">
    <citation type="journal article" date="2020" name="Stud. Mycol.">
        <title>101 Dothideomycetes genomes: a test case for predicting lifestyles and emergence of pathogens.</title>
        <authorList>
            <person name="Haridas S."/>
            <person name="Albert R."/>
            <person name="Binder M."/>
            <person name="Bloem J."/>
            <person name="Labutti K."/>
            <person name="Salamov A."/>
            <person name="Andreopoulos B."/>
            <person name="Baker S."/>
            <person name="Barry K."/>
            <person name="Bills G."/>
            <person name="Bluhm B."/>
            <person name="Cannon C."/>
            <person name="Castanera R."/>
            <person name="Culley D."/>
            <person name="Daum C."/>
            <person name="Ezra D."/>
            <person name="Gonzalez J."/>
            <person name="Henrissat B."/>
            <person name="Kuo A."/>
            <person name="Liang C."/>
            <person name="Lipzen A."/>
            <person name="Lutzoni F."/>
            <person name="Magnuson J."/>
            <person name="Mondo S."/>
            <person name="Nolan M."/>
            <person name="Ohm R."/>
            <person name="Pangilinan J."/>
            <person name="Park H.-J."/>
            <person name="Ramirez L."/>
            <person name="Alfaro M."/>
            <person name="Sun H."/>
            <person name="Tritt A."/>
            <person name="Yoshinaga Y."/>
            <person name="Zwiers L.-H."/>
            <person name="Turgeon B."/>
            <person name="Goodwin S."/>
            <person name="Spatafora J."/>
            <person name="Crous P."/>
            <person name="Grigoriev I."/>
        </authorList>
    </citation>
    <scope>NUCLEOTIDE SEQUENCE</scope>
    <source>
        <strain evidence="2">CBS 262.69</strain>
    </source>
</reference>
<evidence type="ECO:0000313" key="2">
    <source>
        <dbReference type="EMBL" id="KAF2399015.1"/>
    </source>
</evidence>
<name>A0A6G1HTF0_9PEZI</name>
<dbReference type="Proteomes" id="UP000799640">
    <property type="component" value="Unassembled WGS sequence"/>
</dbReference>
<evidence type="ECO:0000313" key="3">
    <source>
        <dbReference type="Proteomes" id="UP000799640"/>
    </source>
</evidence>
<organism evidence="2 3">
    <name type="scientific">Trichodelitschia bisporula</name>
    <dbReference type="NCBI Taxonomy" id="703511"/>
    <lineage>
        <taxon>Eukaryota</taxon>
        <taxon>Fungi</taxon>
        <taxon>Dikarya</taxon>
        <taxon>Ascomycota</taxon>
        <taxon>Pezizomycotina</taxon>
        <taxon>Dothideomycetes</taxon>
        <taxon>Dothideomycetes incertae sedis</taxon>
        <taxon>Phaeotrichales</taxon>
        <taxon>Phaeotrichaceae</taxon>
        <taxon>Trichodelitschia</taxon>
    </lineage>
</organism>
<feature type="region of interest" description="Disordered" evidence="1">
    <location>
        <begin position="20"/>
        <end position="90"/>
    </location>
</feature>
<keyword evidence="3" id="KW-1185">Reference proteome</keyword>
<accession>A0A6G1HTF0</accession>
<evidence type="ECO:0000256" key="1">
    <source>
        <dbReference type="SAM" id="MobiDB-lite"/>
    </source>
</evidence>
<dbReference type="EMBL" id="ML996698">
    <property type="protein sequence ID" value="KAF2399015.1"/>
    <property type="molecule type" value="Genomic_DNA"/>
</dbReference>
<proteinExistence type="predicted"/>
<dbReference type="AlphaFoldDB" id="A0A6G1HTF0"/>
<sequence length="210" mass="21552">MICAMMIAVRHSRNATPASAIACTPPATRTTGATPTPALQQLPNPPLPPPAKRPPPVDLPPQAPPGVPPPPPLLVPSPPPPNPPPLPLPPQPNPLSWTHWGCDLLANTYAEAVGTLFGGWSFALSTADRCACACPAETFDCGDICLRNCTERCSVLNCADPAVGAVPKRLGWGREGVVPISSGSAAPSGANVTVFTSGGNLQSSTECTAY</sequence>
<feature type="compositionally biased region" description="Low complexity" evidence="1">
    <location>
        <begin position="22"/>
        <end position="42"/>
    </location>
</feature>
<gene>
    <name evidence="2" type="ORF">EJ06DRAFT_65800</name>
</gene>
<protein>
    <submittedName>
        <fullName evidence="2">Uncharacterized protein</fullName>
    </submittedName>
</protein>
<feature type="compositionally biased region" description="Pro residues" evidence="1">
    <location>
        <begin position="43"/>
        <end position="90"/>
    </location>
</feature>